<accession>A0A0D2N4F6</accession>
<evidence type="ECO:0000313" key="2">
    <source>
        <dbReference type="Proteomes" id="UP000054498"/>
    </source>
</evidence>
<dbReference type="KEGG" id="mng:MNEG_7008"/>
<reference evidence="1 2" key="1">
    <citation type="journal article" date="2013" name="BMC Genomics">
        <title>Reconstruction of the lipid metabolism for the microalga Monoraphidium neglectum from its genome sequence reveals characteristics suitable for biofuel production.</title>
        <authorList>
            <person name="Bogen C."/>
            <person name="Al-Dilaimi A."/>
            <person name="Albersmeier A."/>
            <person name="Wichmann J."/>
            <person name="Grundmann M."/>
            <person name="Rupp O."/>
            <person name="Lauersen K.J."/>
            <person name="Blifernez-Klassen O."/>
            <person name="Kalinowski J."/>
            <person name="Goesmann A."/>
            <person name="Mussgnug J.H."/>
            <person name="Kruse O."/>
        </authorList>
    </citation>
    <scope>NUCLEOTIDE SEQUENCE [LARGE SCALE GENOMIC DNA]</scope>
    <source>
        <strain evidence="1 2">SAG 48.87</strain>
    </source>
</reference>
<dbReference type="RefSeq" id="XP_013899975.1">
    <property type="nucleotide sequence ID" value="XM_014044521.1"/>
</dbReference>
<sequence length="56" mass="6219">MQVNSAKVEMGAHQYANVSDPLSHPLDDVLVINHYVVRSLEEFKFKITRGSAMTSG</sequence>
<name>A0A0D2N4F6_9CHLO</name>
<dbReference type="EMBL" id="KK101420">
    <property type="protein sequence ID" value="KIZ00956.1"/>
    <property type="molecule type" value="Genomic_DNA"/>
</dbReference>
<gene>
    <name evidence="1" type="ORF">MNEG_7008</name>
</gene>
<organism evidence="1 2">
    <name type="scientific">Monoraphidium neglectum</name>
    <dbReference type="NCBI Taxonomy" id="145388"/>
    <lineage>
        <taxon>Eukaryota</taxon>
        <taxon>Viridiplantae</taxon>
        <taxon>Chlorophyta</taxon>
        <taxon>core chlorophytes</taxon>
        <taxon>Chlorophyceae</taxon>
        <taxon>CS clade</taxon>
        <taxon>Sphaeropleales</taxon>
        <taxon>Selenastraceae</taxon>
        <taxon>Monoraphidium</taxon>
    </lineage>
</organism>
<dbReference type="Proteomes" id="UP000054498">
    <property type="component" value="Unassembled WGS sequence"/>
</dbReference>
<dbReference type="GeneID" id="25739884"/>
<protein>
    <submittedName>
        <fullName evidence="1">Uncharacterized protein</fullName>
    </submittedName>
</protein>
<proteinExistence type="predicted"/>
<evidence type="ECO:0000313" key="1">
    <source>
        <dbReference type="EMBL" id="KIZ00956.1"/>
    </source>
</evidence>
<dbReference type="AlphaFoldDB" id="A0A0D2N4F6"/>
<keyword evidence="2" id="KW-1185">Reference proteome</keyword>